<dbReference type="PANTHER" id="PTHR43649:SF33">
    <property type="entry name" value="POLYGALACTURONAN_RHAMNOGALACTURONAN-BINDING PROTEIN YTCQ"/>
    <property type="match status" value="1"/>
</dbReference>
<evidence type="ECO:0000256" key="3">
    <source>
        <dbReference type="ARBA" id="ARBA00023136"/>
    </source>
</evidence>
<keyword evidence="4" id="KW-0564">Palmitate</keyword>
<dbReference type="GeneID" id="29240856"/>
<dbReference type="Gene3D" id="3.40.190.10">
    <property type="entry name" value="Periplasmic binding protein-like II"/>
    <property type="match status" value="1"/>
</dbReference>
<reference evidence="7 8" key="1">
    <citation type="journal article" date="2015" name="Int J Genomics">
        <title>Comparative Genomics Revealed Genetic Diversity and Species/Strain-Level Differences in Carbohydrate Metabolism of Three Probiotic Bifidobacterial Species.</title>
        <authorList>
            <person name="Odamaki T."/>
            <person name="Horigome A."/>
            <person name="Sugahara H."/>
            <person name="Hashikura N."/>
            <person name="Minami J."/>
            <person name="Xiao J.Z."/>
            <person name="Abe F."/>
        </authorList>
    </citation>
    <scope>NUCLEOTIDE SEQUENCE [LARGE SCALE GENOMIC DNA]</scope>
    <source>
        <strain evidence="7 8">MCC 1128</strain>
    </source>
</reference>
<proteinExistence type="predicted"/>
<dbReference type="PATRIC" id="fig|1365965.3.peg.595"/>
<keyword evidence="1" id="KW-1003">Cell membrane</keyword>
<dbReference type="RefSeq" id="WP_003828159.1">
    <property type="nucleotide sequence ID" value="NZ_AVQD01000004.1"/>
</dbReference>
<dbReference type="CDD" id="cd13585">
    <property type="entry name" value="PBP2_TMBP_like"/>
    <property type="match status" value="1"/>
</dbReference>
<feature type="signal peptide" evidence="6">
    <location>
        <begin position="1"/>
        <end position="31"/>
    </location>
</feature>
<organism evidence="7 8">
    <name type="scientific">Bifidobacterium breve MCC 1128</name>
    <dbReference type="NCBI Taxonomy" id="1365965"/>
    <lineage>
        <taxon>Bacteria</taxon>
        <taxon>Bacillati</taxon>
        <taxon>Actinomycetota</taxon>
        <taxon>Actinomycetes</taxon>
        <taxon>Bifidobacteriales</taxon>
        <taxon>Bifidobacteriaceae</taxon>
        <taxon>Bifidobacterium</taxon>
    </lineage>
</organism>
<dbReference type="AlphaFoldDB" id="A0A0L7B5B7"/>
<accession>A0A0L7B5B7</accession>
<gene>
    <name evidence="7" type="ORF">BBM1128_02950</name>
</gene>
<evidence type="ECO:0000256" key="2">
    <source>
        <dbReference type="ARBA" id="ARBA00022729"/>
    </source>
</evidence>
<feature type="chain" id="PRO_5039431756" evidence="6">
    <location>
        <begin position="32"/>
        <end position="440"/>
    </location>
</feature>
<keyword evidence="5" id="KW-0449">Lipoprotein</keyword>
<evidence type="ECO:0000313" key="7">
    <source>
        <dbReference type="EMBL" id="KOA42680.1"/>
    </source>
</evidence>
<keyword evidence="3" id="KW-0472">Membrane</keyword>
<protein>
    <submittedName>
        <fullName evidence="7">ABC transporter substrate-binding protein</fullName>
    </submittedName>
</protein>
<evidence type="ECO:0000256" key="5">
    <source>
        <dbReference type="ARBA" id="ARBA00023288"/>
    </source>
</evidence>
<dbReference type="Pfam" id="PF13416">
    <property type="entry name" value="SBP_bac_8"/>
    <property type="match status" value="1"/>
</dbReference>
<dbReference type="PROSITE" id="PS51257">
    <property type="entry name" value="PROKAR_LIPOPROTEIN"/>
    <property type="match status" value="1"/>
</dbReference>
<dbReference type="InterPro" id="IPR006059">
    <property type="entry name" value="SBP"/>
</dbReference>
<dbReference type="EMBL" id="AVQD01000004">
    <property type="protein sequence ID" value="KOA42680.1"/>
    <property type="molecule type" value="Genomic_DNA"/>
</dbReference>
<keyword evidence="2 6" id="KW-0732">Signal</keyword>
<evidence type="ECO:0000256" key="1">
    <source>
        <dbReference type="ARBA" id="ARBA00022475"/>
    </source>
</evidence>
<evidence type="ECO:0000256" key="4">
    <source>
        <dbReference type="ARBA" id="ARBA00023139"/>
    </source>
</evidence>
<dbReference type="Proteomes" id="UP000037193">
    <property type="component" value="Unassembled WGS sequence"/>
</dbReference>
<comment type="caution">
    <text evidence="7">The sequence shown here is derived from an EMBL/GenBank/DDBJ whole genome shotgun (WGS) entry which is preliminary data.</text>
</comment>
<dbReference type="PANTHER" id="PTHR43649">
    <property type="entry name" value="ARABINOSE-BINDING PROTEIN-RELATED"/>
    <property type="match status" value="1"/>
</dbReference>
<evidence type="ECO:0000313" key="8">
    <source>
        <dbReference type="Proteomes" id="UP000037193"/>
    </source>
</evidence>
<sequence length="440" mass="47433">MRKTIGKAMAATTSLALALSMAACGSSSENAEEATKVGGTITIWTWEQPGKAFEAAAKGFEEANPGTTVKVENVGNPAIWDKITTGLAAGGQGLPDIMNVGIDYIGGYMDKFPDAFADLSDYGADDLKDDFPSGVMKSATRDGKIYGLPFEVNTGALVYDVKMFEEAGITEDDISTWDGFIESGKKLKEKTGNYMFGINKACTGNANCGDTWQIITALQNSFYFDTDGNITMNGEAGVKAMELIKEANDAGIIIELPGTSDDSSWQVQQGNVATLVDRSYLPGVLKTKFPDAKNRWKVTALPAVEEGGLRSVVPGATYLSVANASKNKKTAWEFIKYALGTTEGQKAMYESQGLFPGYLPFIKEDLNTPDEFFNNENVNEVFIKQLEDETPELNFTGDYAKALKAMIDAQVQVLTKGADPQKALDEAAERLANETGRKIA</sequence>
<dbReference type="SUPFAM" id="SSF53850">
    <property type="entry name" value="Periplasmic binding protein-like II"/>
    <property type="match status" value="1"/>
</dbReference>
<evidence type="ECO:0000256" key="6">
    <source>
        <dbReference type="SAM" id="SignalP"/>
    </source>
</evidence>
<name>A0A0L7B5B7_BIFBR</name>
<dbReference type="InterPro" id="IPR050490">
    <property type="entry name" value="Bact_solute-bd_prot1"/>
</dbReference>